<evidence type="ECO:0000313" key="2">
    <source>
        <dbReference type="Proteomes" id="UP001062846"/>
    </source>
</evidence>
<organism evidence="1 2">
    <name type="scientific">Rhododendron molle</name>
    <name type="common">Chinese azalea</name>
    <name type="synonym">Azalea mollis</name>
    <dbReference type="NCBI Taxonomy" id="49168"/>
    <lineage>
        <taxon>Eukaryota</taxon>
        <taxon>Viridiplantae</taxon>
        <taxon>Streptophyta</taxon>
        <taxon>Embryophyta</taxon>
        <taxon>Tracheophyta</taxon>
        <taxon>Spermatophyta</taxon>
        <taxon>Magnoliopsida</taxon>
        <taxon>eudicotyledons</taxon>
        <taxon>Gunneridae</taxon>
        <taxon>Pentapetalae</taxon>
        <taxon>asterids</taxon>
        <taxon>Ericales</taxon>
        <taxon>Ericaceae</taxon>
        <taxon>Ericoideae</taxon>
        <taxon>Rhodoreae</taxon>
        <taxon>Rhododendron</taxon>
    </lineage>
</organism>
<accession>A0ACC0N7X9</accession>
<dbReference type="Proteomes" id="UP001062846">
    <property type="component" value="Chromosome 6"/>
</dbReference>
<proteinExistence type="predicted"/>
<protein>
    <submittedName>
        <fullName evidence="1">Uncharacterized protein</fullName>
    </submittedName>
</protein>
<keyword evidence="2" id="KW-1185">Reference proteome</keyword>
<sequence length="62" mass="6861">MLLVMAGTPSYGLITSIQLVLYSKGLVILWWFIEDGLSWLQFLLLLRMVSENGLGSATGSAW</sequence>
<evidence type="ECO:0000313" key="1">
    <source>
        <dbReference type="EMBL" id="KAI8549412.1"/>
    </source>
</evidence>
<name>A0ACC0N7X9_RHOML</name>
<comment type="caution">
    <text evidence="1">The sequence shown here is derived from an EMBL/GenBank/DDBJ whole genome shotgun (WGS) entry which is preliminary data.</text>
</comment>
<reference evidence="1" key="1">
    <citation type="submission" date="2022-02" db="EMBL/GenBank/DDBJ databases">
        <title>Plant Genome Project.</title>
        <authorList>
            <person name="Zhang R.-G."/>
        </authorList>
    </citation>
    <scope>NUCLEOTIDE SEQUENCE</scope>
    <source>
        <strain evidence="1">AT1</strain>
    </source>
</reference>
<gene>
    <name evidence="1" type="ORF">RHMOL_Rhmol06G0022800</name>
</gene>
<dbReference type="EMBL" id="CM046393">
    <property type="protein sequence ID" value="KAI8549412.1"/>
    <property type="molecule type" value="Genomic_DNA"/>
</dbReference>